<dbReference type="CDD" id="cd10928">
    <property type="entry name" value="CE4_u4"/>
    <property type="match status" value="1"/>
</dbReference>
<sequence>MTPDWPLLRAELALWRADGRALPLWWRDDDAVSHTPALDRLARVSRDLALPVHIAVIPEPASAGLADAVAAEPGLIPLVHGWAHRNHADKGDKKAEFGAPRPGAAKALGRGRVRLQSLFGARLVPVFVPPWNRIDARYLPALVAAGYGGVSTFAPRGAEWPVPGLAQINTHLDPIDWRGTRGLVEADVLIARLVAILADRRTGKTDAKEPLGYLTHHLVHDAALWEFSRALLSELLSGGALPVQLPEVLELPAPPVL</sequence>
<dbReference type="RefSeq" id="WP_138663208.1">
    <property type="nucleotide sequence ID" value="NZ_VANS01000004.1"/>
</dbReference>
<dbReference type="OrthoDB" id="6086702at2"/>
<dbReference type="AlphaFoldDB" id="A0A5S3PE66"/>
<keyword evidence="2" id="KW-1185">Reference proteome</keyword>
<dbReference type="InterPro" id="IPR011330">
    <property type="entry name" value="Glyco_hydro/deAcase_b/a-brl"/>
</dbReference>
<proteinExistence type="predicted"/>
<dbReference type="SUPFAM" id="SSF88713">
    <property type="entry name" value="Glycoside hydrolase/deacetylase"/>
    <property type="match status" value="1"/>
</dbReference>
<evidence type="ECO:0000313" key="1">
    <source>
        <dbReference type="EMBL" id="TMM51249.1"/>
    </source>
</evidence>
<reference evidence="1 2" key="1">
    <citation type="submission" date="2019-05" db="EMBL/GenBank/DDBJ databases">
        <title>Sulfitobacter sabulilitoris sp. nov., isolated from a marine sand.</title>
        <authorList>
            <person name="Yoon J.-H."/>
        </authorList>
    </citation>
    <scope>NUCLEOTIDE SEQUENCE [LARGE SCALE GENOMIC DNA]</scope>
    <source>
        <strain evidence="1 2">HSMS-29</strain>
    </source>
</reference>
<organism evidence="1 2">
    <name type="scientific">Sulfitobacter sabulilitoris</name>
    <dbReference type="NCBI Taxonomy" id="2562655"/>
    <lineage>
        <taxon>Bacteria</taxon>
        <taxon>Pseudomonadati</taxon>
        <taxon>Pseudomonadota</taxon>
        <taxon>Alphaproteobacteria</taxon>
        <taxon>Rhodobacterales</taxon>
        <taxon>Roseobacteraceae</taxon>
        <taxon>Sulfitobacter</taxon>
    </lineage>
</organism>
<gene>
    <name evidence="1" type="ORF">FDT80_15440</name>
</gene>
<dbReference type="InterPro" id="IPR049591">
    <property type="entry name" value="CE4_u4-like"/>
</dbReference>
<dbReference type="GO" id="GO:0005975">
    <property type="term" value="P:carbohydrate metabolic process"/>
    <property type="evidence" value="ECO:0007669"/>
    <property type="project" value="InterPro"/>
</dbReference>
<name>A0A5S3PE66_9RHOB</name>
<accession>A0A5S3PE66</accession>
<comment type="caution">
    <text evidence="1">The sequence shown here is derived from an EMBL/GenBank/DDBJ whole genome shotgun (WGS) entry which is preliminary data.</text>
</comment>
<dbReference type="Gene3D" id="3.20.20.370">
    <property type="entry name" value="Glycoside hydrolase/deacetylase"/>
    <property type="match status" value="1"/>
</dbReference>
<protein>
    <submittedName>
        <fullName evidence="1">Polysaccharide deacetylase</fullName>
    </submittedName>
</protein>
<dbReference type="EMBL" id="VANS01000004">
    <property type="protein sequence ID" value="TMM51249.1"/>
    <property type="molecule type" value="Genomic_DNA"/>
</dbReference>
<dbReference type="Proteomes" id="UP000309550">
    <property type="component" value="Unassembled WGS sequence"/>
</dbReference>
<evidence type="ECO:0000313" key="2">
    <source>
        <dbReference type="Proteomes" id="UP000309550"/>
    </source>
</evidence>